<dbReference type="EMBL" id="SPHZ02000001">
    <property type="protein sequence ID" value="KAF0934542.1"/>
    <property type="molecule type" value="Genomic_DNA"/>
</dbReference>
<dbReference type="Pfam" id="PF07893">
    <property type="entry name" value="DUF1668"/>
    <property type="match status" value="1"/>
</dbReference>
<name>A0A6G1FCM2_9ORYZ</name>
<protein>
    <submittedName>
        <fullName evidence="1">Uncharacterized protein</fullName>
    </submittedName>
</protein>
<sequence>MAAACSSPSWVSASASALTSCPCAFDLPSTGTATPTPPPPVVRYVWAASYPGECRGTGFHFLTPGSLAYLGDGNFCVAWAMGIEHNEDRMPTRFALLLVAVQVVLVRRSNQRLELCLVKRKVRCYNMPTNGRDACVLHPALPPS</sequence>
<evidence type="ECO:0000313" key="1">
    <source>
        <dbReference type="EMBL" id="KAF0934542.1"/>
    </source>
</evidence>
<dbReference type="InterPro" id="IPR012871">
    <property type="entry name" value="DUF1668_ORYSA"/>
</dbReference>
<accession>A0A6G1FCM2</accession>
<organism evidence="1 2">
    <name type="scientific">Oryza meyeriana var. granulata</name>
    <dbReference type="NCBI Taxonomy" id="110450"/>
    <lineage>
        <taxon>Eukaryota</taxon>
        <taxon>Viridiplantae</taxon>
        <taxon>Streptophyta</taxon>
        <taxon>Embryophyta</taxon>
        <taxon>Tracheophyta</taxon>
        <taxon>Spermatophyta</taxon>
        <taxon>Magnoliopsida</taxon>
        <taxon>Liliopsida</taxon>
        <taxon>Poales</taxon>
        <taxon>Poaceae</taxon>
        <taxon>BOP clade</taxon>
        <taxon>Oryzoideae</taxon>
        <taxon>Oryzeae</taxon>
        <taxon>Oryzinae</taxon>
        <taxon>Oryza</taxon>
        <taxon>Oryza meyeriana</taxon>
    </lineage>
</organism>
<dbReference type="OrthoDB" id="685128at2759"/>
<comment type="caution">
    <text evidence="1">The sequence shown here is derived from an EMBL/GenBank/DDBJ whole genome shotgun (WGS) entry which is preliminary data.</text>
</comment>
<dbReference type="AlphaFoldDB" id="A0A6G1FCM2"/>
<gene>
    <name evidence="1" type="ORF">E2562_025637</name>
</gene>
<proteinExistence type="predicted"/>
<keyword evidence="2" id="KW-1185">Reference proteome</keyword>
<evidence type="ECO:0000313" key="2">
    <source>
        <dbReference type="Proteomes" id="UP000479710"/>
    </source>
</evidence>
<reference evidence="1 2" key="1">
    <citation type="submission" date="2019-11" db="EMBL/GenBank/DDBJ databases">
        <title>Whole genome sequence of Oryza granulata.</title>
        <authorList>
            <person name="Li W."/>
        </authorList>
    </citation>
    <scope>NUCLEOTIDE SEQUENCE [LARGE SCALE GENOMIC DNA]</scope>
    <source>
        <strain evidence="2">cv. Menghai</strain>
        <tissue evidence="1">Leaf</tissue>
    </source>
</reference>
<dbReference type="Proteomes" id="UP000479710">
    <property type="component" value="Unassembled WGS sequence"/>
</dbReference>